<dbReference type="GO" id="GO:0008270">
    <property type="term" value="F:zinc ion binding"/>
    <property type="evidence" value="ECO:0007669"/>
    <property type="project" value="TreeGrafter"/>
</dbReference>
<sequence length="164" mass="18400">MLCSCCENREGTHRLQKEGEEDVWLCDECFERLGGAAACFGDSPDFFVSFLQPKKSGEGKCPVCGLTFEEYSHTGLVGCAACYTAFRDELMPAIRRIHGKTVHKGKHPLGNGSGFELLGEQKKLRAELERAFRENRLKDAERLNHDIRIISDLIYRGKGGEDDQ</sequence>
<dbReference type="GO" id="GO:1990170">
    <property type="term" value="P:stress response to cadmium ion"/>
    <property type="evidence" value="ECO:0007669"/>
    <property type="project" value="TreeGrafter"/>
</dbReference>
<dbReference type="EMBL" id="DXCF01000019">
    <property type="protein sequence ID" value="HIZ09561.1"/>
    <property type="molecule type" value="Genomic_DNA"/>
</dbReference>
<accession>A0A9D2D6W9</accession>
<proteinExistence type="predicted"/>
<comment type="caution">
    <text evidence="1">The sequence shown here is derived from an EMBL/GenBank/DDBJ whole genome shotgun (WGS) entry which is preliminary data.</text>
</comment>
<evidence type="ECO:0000313" key="2">
    <source>
        <dbReference type="Proteomes" id="UP000824025"/>
    </source>
</evidence>
<evidence type="ECO:0000313" key="1">
    <source>
        <dbReference type="EMBL" id="HIZ09561.1"/>
    </source>
</evidence>
<evidence type="ECO:0008006" key="3">
    <source>
        <dbReference type="Google" id="ProtNLM"/>
    </source>
</evidence>
<gene>
    <name evidence="1" type="ORF">H9726_03640</name>
</gene>
<dbReference type="AlphaFoldDB" id="A0A9D2D6W9"/>
<dbReference type="InterPro" id="IPR025542">
    <property type="entry name" value="YacH"/>
</dbReference>
<organism evidence="1 2">
    <name type="scientific">Candidatus Borkfalkia avicola</name>
    <dbReference type="NCBI Taxonomy" id="2838503"/>
    <lineage>
        <taxon>Bacteria</taxon>
        <taxon>Bacillati</taxon>
        <taxon>Bacillota</taxon>
        <taxon>Clostridia</taxon>
        <taxon>Christensenellales</taxon>
        <taxon>Christensenellaceae</taxon>
        <taxon>Candidatus Borkfalkia</taxon>
    </lineage>
</organism>
<reference evidence="1" key="2">
    <citation type="submission" date="2021-04" db="EMBL/GenBank/DDBJ databases">
        <authorList>
            <person name="Gilroy R."/>
        </authorList>
    </citation>
    <scope>NUCLEOTIDE SEQUENCE</scope>
    <source>
        <strain evidence="1">CHK192-19661</strain>
    </source>
</reference>
<dbReference type="Proteomes" id="UP000824025">
    <property type="component" value="Unassembled WGS sequence"/>
</dbReference>
<dbReference type="PANTHER" id="PTHR38430">
    <property type="entry name" value="PROTEIN-ARGININE KINASE ACTIVATOR PROTEIN"/>
    <property type="match status" value="1"/>
</dbReference>
<name>A0A9D2D6W9_9FIRM</name>
<dbReference type="GO" id="GO:0046870">
    <property type="term" value="F:cadmium ion binding"/>
    <property type="evidence" value="ECO:0007669"/>
    <property type="project" value="TreeGrafter"/>
</dbReference>
<reference evidence="1" key="1">
    <citation type="journal article" date="2021" name="PeerJ">
        <title>Extensive microbial diversity within the chicken gut microbiome revealed by metagenomics and culture.</title>
        <authorList>
            <person name="Gilroy R."/>
            <person name="Ravi A."/>
            <person name="Getino M."/>
            <person name="Pursley I."/>
            <person name="Horton D.L."/>
            <person name="Alikhan N.F."/>
            <person name="Baker D."/>
            <person name="Gharbi K."/>
            <person name="Hall N."/>
            <person name="Watson M."/>
            <person name="Adriaenssens E.M."/>
            <person name="Foster-Nyarko E."/>
            <person name="Jarju S."/>
            <person name="Secka A."/>
            <person name="Antonio M."/>
            <person name="Oren A."/>
            <person name="Chaudhuri R.R."/>
            <person name="La Ragione R."/>
            <person name="Hildebrand F."/>
            <person name="Pallen M.J."/>
        </authorList>
    </citation>
    <scope>NUCLEOTIDE SEQUENCE</scope>
    <source>
        <strain evidence="1">CHK192-19661</strain>
    </source>
</reference>
<dbReference type="GO" id="GO:0005507">
    <property type="term" value="F:copper ion binding"/>
    <property type="evidence" value="ECO:0007669"/>
    <property type="project" value="TreeGrafter"/>
</dbReference>
<dbReference type="GO" id="GO:0050897">
    <property type="term" value="F:cobalt ion binding"/>
    <property type="evidence" value="ECO:0007669"/>
    <property type="project" value="TreeGrafter"/>
</dbReference>
<dbReference type="PANTHER" id="PTHR38430:SF1">
    <property type="entry name" value="PROTEIN-ARGININE KINASE ACTIVATOR PROTEIN"/>
    <property type="match status" value="1"/>
</dbReference>
<dbReference type="PIRSF" id="PIRSF015034">
    <property type="entry name" value="YacH"/>
    <property type="match status" value="1"/>
</dbReference>
<dbReference type="GO" id="GO:1990169">
    <property type="term" value="P:stress response to copper ion"/>
    <property type="evidence" value="ECO:0007669"/>
    <property type="project" value="TreeGrafter"/>
</dbReference>
<protein>
    <recommendedName>
        <fullName evidence="3">UVR domain-containing protein</fullName>
    </recommendedName>
</protein>